<gene>
    <name evidence="2" type="ORF">LSAT_V11C700368730</name>
</gene>
<dbReference type="AlphaFoldDB" id="A0A9R1UZD0"/>
<reference evidence="2 3" key="1">
    <citation type="journal article" date="2017" name="Nat. Commun.">
        <title>Genome assembly with in vitro proximity ligation data and whole-genome triplication in lettuce.</title>
        <authorList>
            <person name="Reyes-Chin-Wo S."/>
            <person name="Wang Z."/>
            <person name="Yang X."/>
            <person name="Kozik A."/>
            <person name="Arikit S."/>
            <person name="Song C."/>
            <person name="Xia L."/>
            <person name="Froenicke L."/>
            <person name="Lavelle D.O."/>
            <person name="Truco M.J."/>
            <person name="Xia R."/>
            <person name="Zhu S."/>
            <person name="Xu C."/>
            <person name="Xu H."/>
            <person name="Xu X."/>
            <person name="Cox K."/>
            <person name="Korf I."/>
            <person name="Meyers B.C."/>
            <person name="Michelmore R.W."/>
        </authorList>
    </citation>
    <scope>NUCLEOTIDE SEQUENCE [LARGE SCALE GENOMIC DNA]</scope>
    <source>
        <strain evidence="3">cv. Salinas</strain>
        <tissue evidence="2">Seedlings</tissue>
    </source>
</reference>
<evidence type="ECO:0000313" key="3">
    <source>
        <dbReference type="Proteomes" id="UP000235145"/>
    </source>
</evidence>
<protein>
    <recommendedName>
        <fullName evidence="4">Retrotransposon gag domain-containing protein</fullName>
    </recommendedName>
</protein>
<keyword evidence="3" id="KW-1185">Reference proteome</keyword>
<evidence type="ECO:0000256" key="1">
    <source>
        <dbReference type="SAM" id="MobiDB-lite"/>
    </source>
</evidence>
<evidence type="ECO:0000313" key="2">
    <source>
        <dbReference type="EMBL" id="KAJ0195476.1"/>
    </source>
</evidence>
<dbReference type="Proteomes" id="UP000235145">
    <property type="component" value="Unassembled WGS sequence"/>
</dbReference>
<dbReference type="EMBL" id="NBSK02000007">
    <property type="protein sequence ID" value="KAJ0195476.1"/>
    <property type="molecule type" value="Genomic_DNA"/>
</dbReference>
<sequence length="147" mass="17452">MTASDENIDTYKWTMTSLRMDKRFTCTYFMVMLSGNARKWFKALGPGSPLSRKMQGTVPKSRDEVKYRVEKYLRKIEGEERKEANLKFVLKAYLKQESVDSHSRHSHKERHDGSHDKHVRYSRHSSHRFCPFVKDEPLSHRPEIHIV</sequence>
<accession>A0A9R1UZD0</accession>
<comment type="caution">
    <text evidence="2">The sequence shown here is derived from an EMBL/GenBank/DDBJ whole genome shotgun (WGS) entry which is preliminary data.</text>
</comment>
<organism evidence="2 3">
    <name type="scientific">Lactuca sativa</name>
    <name type="common">Garden lettuce</name>
    <dbReference type="NCBI Taxonomy" id="4236"/>
    <lineage>
        <taxon>Eukaryota</taxon>
        <taxon>Viridiplantae</taxon>
        <taxon>Streptophyta</taxon>
        <taxon>Embryophyta</taxon>
        <taxon>Tracheophyta</taxon>
        <taxon>Spermatophyta</taxon>
        <taxon>Magnoliopsida</taxon>
        <taxon>eudicotyledons</taxon>
        <taxon>Gunneridae</taxon>
        <taxon>Pentapetalae</taxon>
        <taxon>asterids</taxon>
        <taxon>campanulids</taxon>
        <taxon>Asterales</taxon>
        <taxon>Asteraceae</taxon>
        <taxon>Cichorioideae</taxon>
        <taxon>Cichorieae</taxon>
        <taxon>Lactucinae</taxon>
        <taxon>Lactuca</taxon>
    </lineage>
</organism>
<name>A0A9R1UZD0_LACSA</name>
<feature type="region of interest" description="Disordered" evidence="1">
    <location>
        <begin position="97"/>
        <end position="121"/>
    </location>
</feature>
<evidence type="ECO:0008006" key="4">
    <source>
        <dbReference type="Google" id="ProtNLM"/>
    </source>
</evidence>
<feature type="compositionally biased region" description="Basic and acidic residues" evidence="1">
    <location>
        <begin position="97"/>
        <end position="116"/>
    </location>
</feature>
<proteinExistence type="predicted"/>